<dbReference type="Proteomes" id="UP000650466">
    <property type="component" value="Unassembled WGS sequence"/>
</dbReference>
<sequence length="127" mass="14646">MAKLTILYDFHEEGLRPFVMSIRFGPGELDWSKSVLYVPLSAPFQKLQAEEIDETEAGISVLLEDLTVNPQRPHCFGISLNTIKHRHTALASNIKCIGQLWVRMNDIEDIMQMDMRAFFSWNFTNTK</sequence>
<keyword evidence="2" id="KW-1185">Reference proteome</keyword>
<proteinExistence type="predicted"/>
<gene>
    <name evidence="1" type="ORF">ICC18_06345</name>
</gene>
<dbReference type="EMBL" id="JACVVD010000002">
    <property type="protein sequence ID" value="MBD0379725.1"/>
    <property type="molecule type" value="Genomic_DNA"/>
</dbReference>
<dbReference type="RefSeq" id="WP_188173517.1">
    <property type="nucleotide sequence ID" value="NZ_JACVVD010000002.1"/>
</dbReference>
<evidence type="ECO:0000313" key="2">
    <source>
        <dbReference type="Proteomes" id="UP000650466"/>
    </source>
</evidence>
<accession>A0A926KL90</accession>
<dbReference type="AlphaFoldDB" id="A0A926KL90"/>
<name>A0A926KL90_9BACL</name>
<organism evidence="1 2">
    <name type="scientific">Paenibacillus sedimenti</name>
    <dbReference type="NCBI Taxonomy" id="2770274"/>
    <lineage>
        <taxon>Bacteria</taxon>
        <taxon>Bacillati</taxon>
        <taxon>Bacillota</taxon>
        <taxon>Bacilli</taxon>
        <taxon>Bacillales</taxon>
        <taxon>Paenibacillaceae</taxon>
        <taxon>Paenibacillus</taxon>
    </lineage>
</organism>
<evidence type="ECO:0000313" key="1">
    <source>
        <dbReference type="EMBL" id="MBD0379725.1"/>
    </source>
</evidence>
<protein>
    <submittedName>
        <fullName evidence="1">Uncharacterized protein</fullName>
    </submittedName>
</protein>
<comment type="caution">
    <text evidence="1">The sequence shown here is derived from an EMBL/GenBank/DDBJ whole genome shotgun (WGS) entry which is preliminary data.</text>
</comment>
<reference evidence="1" key="1">
    <citation type="submission" date="2020-09" db="EMBL/GenBank/DDBJ databases">
        <title>Draft Genome Sequence of Paenibacillus sp. WST5.</title>
        <authorList>
            <person name="Bao Z."/>
        </authorList>
    </citation>
    <scope>NUCLEOTIDE SEQUENCE</scope>
    <source>
        <strain evidence="1">WST5</strain>
    </source>
</reference>